<dbReference type="Pfam" id="PF22785">
    <property type="entry name" value="Tc-R-P"/>
    <property type="match status" value="1"/>
</dbReference>
<dbReference type="GO" id="GO:0016314">
    <property type="term" value="F:phosphatidylinositol-3,4,5-trisphosphate 3-phosphatase activity"/>
    <property type="evidence" value="ECO:0000318"/>
    <property type="project" value="GO_Central"/>
</dbReference>
<comment type="catalytic activity">
    <reaction evidence="10">
        <text>a 1,2-diacyl-sn-glycero-3-phospho-(1D-myo-inositol-3,4,5-trisphosphate) + H2O = a 1,2-diacyl-sn-glycero-3-phospho-(1D-myo-inositol-4,5-bisphosphate) + phosphate</text>
        <dbReference type="Rhea" id="RHEA:25017"/>
        <dbReference type="ChEBI" id="CHEBI:15377"/>
        <dbReference type="ChEBI" id="CHEBI:43474"/>
        <dbReference type="ChEBI" id="CHEBI:57836"/>
        <dbReference type="ChEBI" id="CHEBI:58456"/>
        <dbReference type="EC" id="3.1.3.67"/>
    </reaction>
    <physiologicalReaction direction="left-to-right" evidence="10">
        <dbReference type="Rhea" id="RHEA:25018"/>
    </physiologicalReaction>
</comment>
<dbReference type="EC" id="3.1.3.16" evidence="3"/>
<dbReference type="GO" id="GO:0004725">
    <property type="term" value="F:protein tyrosine phosphatase activity"/>
    <property type="evidence" value="ECO:0007669"/>
    <property type="project" value="UniProtKB-EC"/>
</dbReference>
<dbReference type="Gene3D" id="3.90.190.10">
    <property type="entry name" value="Protein tyrosine phosphatase superfamily"/>
    <property type="match status" value="1"/>
</dbReference>
<dbReference type="Gene3D" id="2.60.40.1110">
    <property type="match status" value="1"/>
</dbReference>
<comment type="catalytic activity">
    <reaction evidence="14">
        <text>O-phospho-L-threonyl-[protein] + H2O = L-threonyl-[protein] + phosphate</text>
        <dbReference type="Rhea" id="RHEA:47004"/>
        <dbReference type="Rhea" id="RHEA-COMP:11060"/>
        <dbReference type="Rhea" id="RHEA-COMP:11605"/>
        <dbReference type="ChEBI" id="CHEBI:15377"/>
        <dbReference type="ChEBI" id="CHEBI:30013"/>
        <dbReference type="ChEBI" id="CHEBI:43474"/>
        <dbReference type="ChEBI" id="CHEBI:61977"/>
        <dbReference type="EC" id="3.1.3.16"/>
    </reaction>
    <physiologicalReaction direction="left-to-right" evidence="14">
        <dbReference type="Rhea" id="RHEA:47005"/>
    </physiologicalReaction>
</comment>
<dbReference type="GO" id="GO:0005829">
    <property type="term" value="C:cytosol"/>
    <property type="evidence" value="ECO:0000318"/>
    <property type="project" value="GO_Central"/>
</dbReference>
<evidence type="ECO:0000256" key="13">
    <source>
        <dbReference type="ARBA" id="ARBA00047986"/>
    </source>
</evidence>
<evidence type="ECO:0000313" key="20">
    <source>
        <dbReference type="Proteomes" id="UP000001542"/>
    </source>
</evidence>
<dbReference type="SMART" id="SM01326">
    <property type="entry name" value="PTEN_C2"/>
    <property type="match status" value="1"/>
</dbReference>
<evidence type="ECO:0000256" key="4">
    <source>
        <dbReference type="ARBA" id="ARBA00022490"/>
    </source>
</evidence>
<dbReference type="STRING" id="5722.A2DUH1"/>
<dbReference type="RefSeq" id="XP_001328232.1">
    <property type="nucleotide sequence ID" value="XM_001328197.1"/>
</dbReference>
<name>A2DUH1_TRIV3</name>
<proteinExistence type="predicted"/>
<evidence type="ECO:0000256" key="10">
    <source>
        <dbReference type="ARBA" id="ARBA00043760"/>
    </source>
</evidence>
<dbReference type="eggNOG" id="KOG2283">
    <property type="taxonomic scope" value="Eukaryota"/>
</dbReference>
<dbReference type="SUPFAM" id="SSF49562">
    <property type="entry name" value="C2 domain (Calcium/lipid-binding domain, CaLB)"/>
    <property type="match status" value="1"/>
</dbReference>
<dbReference type="InterPro" id="IPR000387">
    <property type="entry name" value="Tyr_Pase_dom"/>
</dbReference>
<evidence type="ECO:0000259" key="17">
    <source>
        <dbReference type="PROSITE" id="PS51181"/>
    </source>
</evidence>
<dbReference type="SMR" id="A2DUH1"/>
<evidence type="ECO:0000256" key="11">
    <source>
        <dbReference type="ARBA" id="ARBA00043762"/>
    </source>
</evidence>
<dbReference type="GO" id="GO:0042995">
    <property type="term" value="C:cell projection"/>
    <property type="evidence" value="ECO:0007669"/>
    <property type="project" value="UniProtKB-ARBA"/>
</dbReference>
<dbReference type="VEuPathDB" id="TrichDB:TVAGG3_0595160"/>
<comment type="catalytic activity">
    <reaction evidence="15">
        <text>O-phospho-L-tyrosyl-[protein] + H2O = L-tyrosyl-[protein] + phosphate</text>
        <dbReference type="Rhea" id="RHEA:10684"/>
        <dbReference type="Rhea" id="RHEA-COMP:10136"/>
        <dbReference type="Rhea" id="RHEA-COMP:20101"/>
        <dbReference type="ChEBI" id="CHEBI:15377"/>
        <dbReference type="ChEBI" id="CHEBI:43474"/>
        <dbReference type="ChEBI" id="CHEBI:46858"/>
        <dbReference type="ChEBI" id="CHEBI:61978"/>
        <dbReference type="EC" id="3.1.3.48"/>
    </reaction>
    <physiologicalReaction direction="left-to-right" evidence="15">
        <dbReference type="Rhea" id="RHEA:10685"/>
    </physiologicalReaction>
</comment>
<dbReference type="PROSITE" id="PS51181">
    <property type="entry name" value="PPASE_TENSIN"/>
    <property type="match status" value="1"/>
</dbReference>
<comment type="catalytic activity">
    <reaction evidence="11">
        <text>1D-myo-inositol 1,3,4,5,6-pentakisphosphate + H2O = 1D-myo-inositol 1,4,5,6-tetrakisphosphate + phosphate</text>
        <dbReference type="Rhea" id="RHEA:77143"/>
        <dbReference type="ChEBI" id="CHEBI:15377"/>
        <dbReference type="ChEBI" id="CHEBI:43474"/>
        <dbReference type="ChEBI" id="CHEBI:57627"/>
        <dbReference type="ChEBI" id="CHEBI:57733"/>
    </reaction>
    <physiologicalReaction direction="left-to-right" evidence="11">
        <dbReference type="Rhea" id="RHEA:77144"/>
    </physiologicalReaction>
</comment>
<dbReference type="PANTHER" id="PTHR12305:SF81">
    <property type="entry name" value="PHOSPHATIDYLINOSITOL 3,4,5-TRISPHOSPHATE 3-PHOSPHATASE AND DUAL-SPECIFICITY PROTEIN PHOSPHATASE PTEN"/>
    <property type="match status" value="1"/>
</dbReference>
<evidence type="ECO:0000256" key="5">
    <source>
        <dbReference type="ARBA" id="ARBA00022801"/>
    </source>
</evidence>
<evidence type="ECO:0000256" key="1">
    <source>
        <dbReference type="ARBA" id="ARBA00004496"/>
    </source>
</evidence>
<comment type="catalytic activity">
    <reaction evidence="9">
        <text>1D-myo-inositol 1,3,4,5-tetrakisphosphate + H2O = 1D-myo-inositol 1,4,5-trisphosphate + phosphate</text>
        <dbReference type="Rhea" id="RHEA:77155"/>
        <dbReference type="ChEBI" id="CHEBI:15377"/>
        <dbReference type="ChEBI" id="CHEBI:43474"/>
        <dbReference type="ChEBI" id="CHEBI:57895"/>
        <dbReference type="ChEBI" id="CHEBI:203600"/>
    </reaction>
    <physiologicalReaction direction="left-to-right" evidence="9">
        <dbReference type="Rhea" id="RHEA:77156"/>
    </physiologicalReaction>
</comment>
<feature type="domain" description="Tyrosine specific protein phosphatases" evidence="16">
    <location>
        <begin position="99"/>
        <end position="173"/>
    </location>
</feature>
<evidence type="ECO:0000259" key="16">
    <source>
        <dbReference type="PROSITE" id="PS50056"/>
    </source>
</evidence>
<evidence type="ECO:0000256" key="7">
    <source>
        <dbReference type="ARBA" id="ARBA00034268"/>
    </source>
</evidence>
<evidence type="ECO:0000259" key="18">
    <source>
        <dbReference type="PROSITE" id="PS51182"/>
    </source>
</evidence>
<evidence type="ECO:0000313" key="19">
    <source>
        <dbReference type="EMBL" id="EAY16009.1"/>
    </source>
</evidence>
<dbReference type="PANTHER" id="PTHR12305">
    <property type="entry name" value="PHOSPHATASE WITH HOMOLOGY TO TENSIN"/>
    <property type="match status" value="1"/>
</dbReference>
<dbReference type="PROSITE" id="PS50056">
    <property type="entry name" value="TYR_PHOSPHATASE_2"/>
    <property type="match status" value="1"/>
</dbReference>
<dbReference type="InterPro" id="IPR035892">
    <property type="entry name" value="C2_domain_sf"/>
</dbReference>
<dbReference type="EC" id="3.1.3.67" evidence="2"/>
<feature type="domain" description="C2 tensin-type" evidence="18">
    <location>
        <begin position="201"/>
        <end position="325"/>
    </location>
</feature>
<evidence type="ECO:0000256" key="3">
    <source>
        <dbReference type="ARBA" id="ARBA00013081"/>
    </source>
</evidence>
<dbReference type="InterPro" id="IPR029021">
    <property type="entry name" value="Prot-tyrosine_phosphatase-like"/>
</dbReference>
<comment type="catalytic activity">
    <reaction evidence="7">
        <text>1,2-dioctanoyl-sn-glycero-3-phospho-(1D-myo-inositol-3,4,5-trisphosphate) + H2O = 1,2-dioctanoyl-sn-glycero-3-phospho-(1D-myo-inositol-4,5-bisphosphate) + phosphate</text>
        <dbReference type="Rhea" id="RHEA:43552"/>
        <dbReference type="ChEBI" id="CHEBI:15377"/>
        <dbReference type="ChEBI" id="CHEBI:43474"/>
        <dbReference type="ChEBI" id="CHEBI:83416"/>
        <dbReference type="ChEBI" id="CHEBI:83419"/>
    </reaction>
    <physiologicalReaction direction="left-to-right" evidence="7">
        <dbReference type="Rhea" id="RHEA:43553"/>
    </physiologicalReaction>
</comment>
<dbReference type="PROSITE" id="PS00383">
    <property type="entry name" value="TYR_PHOSPHATASE_1"/>
    <property type="match status" value="1"/>
</dbReference>
<reference evidence="19" key="2">
    <citation type="journal article" date="2007" name="Science">
        <title>Draft genome sequence of the sexually transmitted pathogen Trichomonas vaginalis.</title>
        <authorList>
            <person name="Carlton J.M."/>
            <person name="Hirt R.P."/>
            <person name="Silva J.C."/>
            <person name="Delcher A.L."/>
            <person name="Schatz M."/>
            <person name="Zhao Q."/>
            <person name="Wortman J.R."/>
            <person name="Bidwell S.L."/>
            <person name="Alsmark U.C.M."/>
            <person name="Besteiro S."/>
            <person name="Sicheritz-Ponten T."/>
            <person name="Noel C.J."/>
            <person name="Dacks J.B."/>
            <person name="Foster P.G."/>
            <person name="Simillion C."/>
            <person name="Van de Peer Y."/>
            <person name="Miranda-Saavedra D."/>
            <person name="Barton G.J."/>
            <person name="Westrop G.D."/>
            <person name="Mueller S."/>
            <person name="Dessi D."/>
            <person name="Fiori P.L."/>
            <person name="Ren Q."/>
            <person name="Paulsen I."/>
            <person name="Zhang H."/>
            <person name="Bastida-Corcuera F.D."/>
            <person name="Simoes-Barbosa A."/>
            <person name="Brown M.T."/>
            <person name="Hayes R.D."/>
            <person name="Mukherjee M."/>
            <person name="Okumura C.Y."/>
            <person name="Schneider R."/>
            <person name="Smith A.J."/>
            <person name="Vanacova S."/>
            <person name="Villalvazo M."/>
            <person name="Haas B.J."/>
            <person name="Pertea M."/>
            <person name="Feldblyum T.V."/>
            <person name="Utterback T.R."/>
            <person name="Shu C.L."/>
            <person name="Osoegawa K."/>
            <person name="de Jong P.J."/>
            <person name="Hrdy I."/>
            <person name="Horvathova L."/>
            <person name="Zubacova Z."/>
            <person name="Dolezal P."/>
            <person name="Malik S.B."/>
            <person name="Logsdon J.M. Jr."/>
            <person name="Henze K."/>
            <person name="Gupta A."/>
            <person name="Wang C.C."/>
            <person name="Dunne R.L."/>
            <person name="Upcroft J.A."/>
            <person name="Upcroft P."/>
            <person name="White O."/>
            <person name="Salzberg S.L."/>
            <person name="Tang P."/>
            <person name="Chiu C.-H."/>
            <person name="Lee Y.-S."/>
            <person name="Embley T.M."/>
            <person name="Coombs G.H."/>
            <person name="Mottram J.C."/>
            <person name="Tachezy J."/>
            <person name="Fraser-Liggett C.M."/>
            <person name="Johnson P.J."/>
        </authorList>
    </citation>
    <scope>NUCLEOTIDE SEQUENCE [LARGE SCALE GENOMIC DNA]</scope>
    <source>
        <strain evidence="19">G3</strain>
    </source>
</reference>
<dbReference type="Pfam" id="PF10409">
    <property type="entry name" value="PTEN_C2"/>
    <property type="match status" value="1"/>
</dbReference>
<evidence type="ECO:0000256" key="12">
    <source>
        <dbReference type="ARBA" id="ARBA00044309"/>
    </source>
</evidence>
<keyword evidence="5" id="KW-0378">Hydrolase</keyword>
<dbReference type="InterPro" id="IPR016130">
    <property type="entry name" value="Tyr_Pase_AS"/>
</dbReference>
<evidence type="ECO:0000256" key="15">
    <source>
        <dbReference type="ARBA" id="ARBA00051341"/>
    </source>
</evidence>
<dbReference type="InterPro" id="IPR014020">
    <property type="entry name" value="Tensin_C2-dom"/>
</dbReference>
<dbReference type="PROSITE" id="PS51182">
    <property type="entry name" value="C2_TENSIN"/>
    <property type="match status" value="1"/>
</dbReference>
<evidence type="ECO:0000256" key="2">
    <source>
        <dbReference type="ARBA" id="ARBA00013015"/>
    </source>
</evidence>
<sequence>MSIVRKLVSQNKIRFVDSQGETDLDLAYITQRIIAMGFPSSGIAATYRNPQTAVAEYFDTTHPGHYKIFNLAEEPYDQSKFSGPIEHCPFPDHHSPPIPLMLSILKHATEWLDADKQNVVAIHCIAGMGRTGTIISSLMLFLGIHEKAEDSLSHFANVRTGGQVGVKNPCQLRYVKYAEELLRMANEGGYDKFKCPELPERKLKTITFQNMYTKPKNIYITIQNSEWDVIYNSAWVLDPTDKASKEFSYDLGVNIKGDFIMNVYEVKKGLVSSSAKCKLYFTMTTLFIHDDTIIVPRNLIDGTDKDKNFEKYTPDFQVIFEFQSTGEFNKVHCLEY</sequence>
<dbReference type="GO" id="GO:0050793">
    <property type="term" value="P:regulation of developmental process"/>
    <property type="evidence" value="ECO:0007669"/>
    <property type="project" value="UniProtKB-ARBA"/>
</dbReference>
<gene>
    <name evidence="19" type="ORF">TVAG_262590</name>
</gene>
<evidence type="ECO:0000256" key="14">
    <source>
        <dbReference type="ARBA" id="ARBA00048832"/>
    </source>
</evidence>
<evidence type="ECO:0000256" key="9">
    <source>
        <dbReference type="ARBA" id="ARBA00043734"/>
    </source>
</evidence>
<protein>
    <recommendedName>
        <fullName evidence="8">Phosphatidylinositol 3,4,5-trisphosphate 3-phosphatase and dual-specificity protein phosphatase PTEN</fullName>
        <ecNumber evidence="3">3.1.3.16</ecNumber>
        <ecNumber evidence="2">3.1.3.67</ecNumber>
    </recommendedName>
    <alternativeName>
        <fullName evidence="12">Inositol polyphosphate 3-phosphatase</fullName>
    </alternativeName>
</protein>
<reference evidence="19" key="1">
    <citation type="submission" date="2006-10" db="EMBL/GenBank/DDBJ databases">
        <authorList>
            <person name="Amadeo P."/>
            <person name="Zhao Q."/>
            <person name="Wortman J."/>
            <person name="Fraser-Liggett C."/>
            <person name="Carlton J."/>
        </authorList>
    </citation>
    <scope>NUCLEOTIDE SEQUENCE</scope>
    <source>
        <strain evidence="19">G3</strain>
    </source>
</reference>
<dbReference type="OMA" id="MANEGGY"/>
<evidence type="ECO:0000256" key="8">
    <source>
        <dbReference type="ARBA" id="ARBA00034338"/>
    </source>
</evidence>
<dbReference type="SUPFAM" id="SSF52799">
    <property type="entry name" value="(Phosphotyrosine protein) phosphatases II"/>
    <property type="match status" value="1"/>
</dbReference>
<comment type="subcellular location">
    <subcellularLocation>
        <location evidence="1">Cytoplasm</location>
    </subcellularLocation>
</comment>
<feature type="domain" description="Phosphatase tensin-type" evidence="17">
    <location>
        <begin position="15"/>
        <end position="185"/>
    </location>
</feature>
<accession>A2DUH1</accession>
<dbReference type="GO" id="GO:0004722">
    <property type="term" value="F:protein serine/threonine phosphatase activity"/>
    <property type="evidence" value="ECO:0007669"/>
    <property type="project" value="UniProtKB-EC"/>
</dbReference>
<keyword evidence="4" id="KW-0963">Cytoplasm</keyword>
<dbReference type="InParanoid" id="A2DUH1"/>
<dbReference type="KEGG" id="tva:4774016"/>
<comment type="catalytic activity">
    <reaction evidence="13">
        <text>O-phospho-L-seryl-[protein] + H2O = L-seryl-[protein] + phosphate</text>
        <dbReference type="Rhea" id="RHEA:20629"/>
        <dbReference type="Rhea" id="RHEA-COMP:9863"/>
        <dbReference type="Rhea" id="RHEA-COMP:11604"/>
        <dbReference type="ChEBI" id="CHEBI:15377"/>
        <dbReference type="ChEBI" id="CHEBI:29999"/>
        <dbReference type="ChEBI" id="CHEBI:43474"/>
        <dbReference type="ChEBI" id="CHEBI:83421"/>
        <dbReference type="EC" id="3.1.3.16"/>
    </reaction>
    <physiologicalReaction direction="left-to-right" evidence="13">
        <dbReference type="Rhea" id="RHEA:20630"/>
    </physiologicalReaction>
</comment>
<keyword evidence="20" id="KW-1185">Reference proteome</keyword>
<comment type="catalytic activity">
    <reaction evidence="6">
        <text>1,2-dihexadecanoyl-sn-glycero-3-phospho-(1D-myo-inositol-3,4,5-trisphosphate) + H2O = 1,2-dihexadecanoyl-sn-glycero-3-phospho-(1D-myo-inositol-4,5-bisphosphate) + phosphate</text>
        <dbReference type="Rhea" id="RHEA:43560"/>
        <dbReference type="ChEBI" id="CHEBI:15377"/>
        <dbReference type="ChEBI" id="CHEBI:43474"/>
        <dbReference type="ChEBI" id="CHEBI:83420"/>
        <dbReference type="ChEBI" id="CHEBI:83423"/>
    </reaction>
    <physiologicalReaction direction="left-to-right" evidence="6">
        <dbReference type="Rhea" id="RHEA:43561"/>
    </physiologicalReaction>
</comment>
<dbReference type="CDD" id="cd14497">
    <property type="entry name" value="PTP_PTEN-like"/>
    <property type="match status" value="1"/>
</dbReference>
<dbReference type="Proteomes" id="UP000001542">
    <property type="component" value="Unassembled WGS sequence"/>
</dbReference>
<dbReference type="InterPro" id="IPR029023">
    <property type="entry name" value="Tensin_phosphatase"/>
</dbReference>
<evidence type="ECO:0000256" key="6">
    <source>
        <dbReference type="ARBA" id="ARBA00034256"/>
    </source>
</evidence>
<dbReference type="EMBL" id="DS113248">
    <property type="protein sequence ID" value="EAY16009.1"/>
    <property type="molecule type" value="Genomic_DNA"/>
</dbReference>
<dbReference type="OrthoDB" id="16692at2759"/>
<dbReference type="VEuPathDB" id="TrichDB:TVAG_262590"/>
<dbReference type="AlphaFoldDB" id="A2DUH1"/>
<dbReference type="InterPro" id="IPR051281">
    <property type="entry name" value="Dual-spec_lipid-protein_phosph"/>
</dbReference>
<organism evidence="19 20">
    <name type="scientific">Trichomonas vaginalis (strain ATCC PRA-98 / G3)</name>
    <dbReference type="NCBI Taxonomy" id="412133"/>
    <lineage>
        <taxon>Eukaryota</taxon>
        <taxon>Metamonada</taxon>
        <taxon>Parabasalia</taxon>
        <taxon>Trichomonadida</taxon>
        <taxon>Trichomonadidae</taxon>
        <taxon>Trichomonas</taxon>
    </lineage>
</organism>